<evidence type="ECO:0000313" key="9">
    <source>
        <dbReference type="Proteomes" id="UP000663888"/>
    </source>
</evidence>
<name>A0A8H2WLN0_9AGAM</name>
<evidence type="ECO:0000256" key="5">
    <source>
        <dbReference type="ARBA" id="ARBA00023136"/>
    </source>
</evidence>
<dbReference type="GO" id="GO:0016020">
    <property type="term" value="C:membrane"/>
    <property type="evidence" value="ECO:0007669"/>
    <property type="project" value="UniProtKB-SubCell"/>
</dbReference>
<evidence type="ECO:0000256" key="7">
    <source>
        <dbReference type="SAM" id="Phobius"/>
    </source>
</evidence>
<feature type="compositionally biased region" description="Low complexity" evidence="6">
    <location>
        <begin position="538"/>
        <end position="557"/>
    </location>
</feature>
<feature type="transmembrane region" description="Helical" evidence="7">
    <location>
        <begin position="311"/>
        <end position="334"/>
    </location>
</feature>
<dbReference type="Pfam" id="PF07690">
    <property type="entry name" value="MFS_1"/>
    <property type="match status" value="1"/>
</dbReference>
<dbReference type="Proteomes" id="UP000663888">
    <property type="component" value="Unassembled WGS sequence"/>
</dbReference>
<evidence type="ECO:0000256" key="2">
    <source>
        <dbReference type="ARBA" id="ARBA00022448"/>
    </source>
</evidence>
<feature type="compositionally biased region" description="Low complexity" evidence="6">
    <location>
        <begin position="12"/>
        <end position="32"/>
    </location>
</feature>
<evidence type="ECO:0000256" key="4">
    <source>
        <dbReference type="ARBA" id="ARBA00022989"/>
    </source>
</evidence>
<reference evidence="8" key="1">
    <citation type="submission" date="2021-01" db="EMBL/GenBank/DDBJ databases">
        <authorList>
            <person name="Kaushik A."/>
        </authorList>
    </citation>
    <scope>NUCLEOTIDE SEQUENCE</scope>
    <source>
        <strain evidence="8">AG4-R118</strain>
    </source>
</reference>
<keyword evidence="5 7" id="KW-0472">Membrane</keyword>
<evidence type="ECO:0000256" key="3">
    <source>
        <dbReference type="ARBA" id="ARBA00022692"/>
    </source>
</evidence>
<dbReference type="InterPro" id="IPR001958">
    <property type="entry name" value="Tet-R_TetA/multi-R_MdtG-like"/>
</dbReference>
<feature type="transmembrane region" description="Helical" evidence="7">
    <location>
        <begin position="663"/>
        <end position="685"/>
    </location>
</feature>
<feature type="transmembrane region" description="Helical" evidence="7">
    <location>
        <begin position="208"/>
        <end position="227"/>
    </location>
</feature>
<dbReference type="SUPFAM" id="SSF103473">
    <property type="entry name" value="MFS general substrate transporter"/>
    <property type="match status" value="2"/>
</dbReference>
<feature type="transmembrane region" description="Helical" evidence="7">
    <location>
        <begin position="265"/>
        <end position="287"/>
    </location>
</feature>
<feature type="region of interest" description="Disordered" evidence="6">
    <location>
        <begin position="506"/>
        <end position="588"/>
    </location>
</feature>
<keyword evidence="2" id="KW-0813">Transport</keyword>
<dbReference type="InterPro" id="IPR011701">
    <property type="entry name" value="MFS"/>
</dbReference>
<feature type="region of interest" description="Disordered" evidence="6">
    <location>
        <begin position="1"/>
        <end position="114"/>
    </location>
</feature>
<organism evidence="8 9">
    <name type="scientific">Rhizoctonia solani</name>
    <dbReference type="NCBI Taxonomy" id="456999"/>
    <lineage>
        <taxon>Eukaryota</taxon>
        <taxon>Fungi</taxon>
        <taxon>Dikarya</taxon>
        <taxon>Basidiomycota</taxon>
        <taxon>Agaricomycotina</taxon>
        <taxon>Agaricomycetes</taxon>
        <taxon>Cantharellales</taxon>
        <taxon>Ceratobasidiaceae</taxon>
        <taxon>Rhizoctonia</taxon>
    </lineage>
</organism>
<dbReference type="PANTHER" id="PTHR23504">
    <property type="entry name" value="MAJOR FACILITATOR SUPERFAMILY DOMAIN-CONTAINING PROTEIN 10"/>
    <property type="match status" value="1"/>
</dbReference>
<gene>
    <name evidence="8" type="ORF">RDB_LOCUS535</name>
</gene>
<protein>
    <recommendedName>
        <fullName evidence="10">Major facilitator superfamily MFS-1</fullName>
    </recommendedName>
</protein>
<feature type="transmembrane region" description="Helical" evidence="7">
    <location>
        <begin position="780"/>
        <end position="800"/>
    </location>
</feature>
<evidence type="ECO:0000313" key="8">
    <source>
        <dbReference type="EMBL" id="CAE6396100.1"/>
    </source>
</evidence>
<comment type="subcellular location">
    <subcellularLocation>
        <location evidence="1">Membrane</location>
        <topology evidence="1">Multi-pass membrane protein</topology>
    </subcellularLocation>
</comment>
<feature type="transmembrane region" description="Helical" evidence="7">
    <location>
        <begin position="705"/>
        <end position="725"/>
    </location>
</feature>
<feature type="region of interest" description="Disordered" evidence="6">
    <location>
        <begin position="342"/>
        <end position="376"/>
    </location>
</feature>
<feature type="transmembrane region" description="Helical" evidence="7">
    <location>
        <begin position="737"/>
        <end position="760"/>
    </location>
</feature>
<dbReference type="Gene3D" id="1.20.1250.20">
    <property type="entry name" value="MFS general substrate transporter like domains"/>
    <property type="match status" value="2"/>
</dbReference>
<feature type="transmembrane region" description="Helical" evidence="7">
    <location>
        <begin position="122"/>
        <end position="154"/>
    </location>
</feature>
<dbReference type="AlphaFoldDB" id="A0A8H2WLN0"/>
<evidence type="ECO:0000256" key="6">
    <source>
        <dbReference type="SAM" id="MobiDB-lite"/>
    </source>
</evidence>
<feature type="compositionally biased region" description="Low complexity" evidence="6">
    <location>
        <begin position="574"/>
        <end position="588"/>
    </location>
</feature>
<proteinExistence type="predicted"/>
<evidence type="ECO:0000256" key="1">
    <source>
        <dbReference type="ARBA" id="ARBA00004141"/>
    </source>
</evidence>
<dbReference type="EMBL" id="CAJMWX010000003">
    <property type="protein sequence ID" value="CAE6396100.1"/>
    <property type="molecule type" value="Genomic_DNA"/>
</dbReference>
<dbReference type="PRINTS" id="PR01035">
    <property type="entry name" value="TCRTETA"/>
</dbReference>
<evidence type="ECO:0008006" key="10">
    <source>
        <dbReference type="Google" id="ProtNLM"/>
    </source>
</evidence>
<comment type="caution">
    <text evidence="8">The sequence shown here is derived from an EMBL/GenBank/DDBJ whole genome shotgun (WGS) entry which is preliminary data.</text>
</comment>
<dbReference type="PANTHER" id="PTHR23504:SF17">
    <property type="entry name" value="MAJOR FACILITATOR SUPERFAMILY (MFS) PROFILE DOMAIN-CONTAINING PROTEIN"/>
    <property type="match status" value="1"/>
</dbReference>
<dbReference type="InterPro" id="IPR036259">
    <property type="entry name" value="MFS_trans_sf"/>
</dbReference>
<keyword evidence="3 7" id="KW-0812">Transmembrane</keyword>
<feature type="compositionally biased region" description="Basic and acidic residues" evidence="6">
    <location>
        <begin position="345"/>
        <end position="356"/>
    </location>
</feature>
<dbReference type="GO" id="GO:0022857">
    <property type="term" value="F:transmembrane transporter activity"/>
    <property type="evidence" value="ECO:0007669"/>
    <property type="project" value="InterPro"/>
</dbReference>
<feature type="compositionally biased region" description="Polar residues" evidence="6">
    <location>
        <begin position="522"/>
        <end position="537"/>
    </location>
</feature>
<keyword evidence="4 7" id="KW-1133">Transmembrane helix</keyword>
<feature type="region of interest" description="Disordered" evidence="6">
    <location>
        <begin position="395"/>
        <end position="425"/>
    </location>
</feature>
<feature type="transmembrane region" description="Helical" evidence="7">
    <location>
        <begin position="174"/>
        <end position="196"/>
    </location>
</feature>
<sequence length="853" mass="90522">MDTSTELTPVGESALESSSAEPTPAESASSPIPHHRVAALQSAQPKPPRVSFSRPPNEHQGARRPSRGGNSIFGRSSSRRADDDAAGLLLPNAWSSEGHGDDKPPPIPTALNTSSDATPLPVLSVIVLSIALLGEFLSANVSTPFIIKMVAGFFKDPKNNPSEPDNSQENNADVGYWAGIVVSAFFLTQFVTSLPWATVSDKHGRRAVLFISLLGNALTCTMFGFATNLPQAILIRLAQGVFNGAVGVARGTVAVITDPTNEGRVYSILGFSWGFGGVAGAIIGGALESPADKWPTFFAQGRFPLLVSYPYLLPCFTASCVTALGAFLSLFLGWDGGPRSGLIRLPDDGEGGKPADEEQAPTPSHVEGPSPGSLHGVARKVSQKFSGYFAQRVRENSHNGSPVPLASPTNGNGRSPSVGVGTGSAYGYRSRMNSVAASVRRRRASMASNARARAGDGFVGSYTNQDENIGLAQRLLMANENNVTNMTDLWVAAAITTEYDDVFEDWDSDLSGSDDENRPQDSTDASPSQLSPGQQQASSSRRPSSSRRSYTRSPSRPGTFASGHMGTSLGARLSSTPSRRVSSVSGRPTIFANTGLDDHGYAYATSIPADQLSISVATEGGTLAPIMERHTASTTSEPTEQGETTMAPLVVVEERPPNVLKQLPLVIIFQYGLLALHGTTHDQIFLSYLVSPYKAGGLELNPGDFSQIIALMCLAQIVFQFYLYPNIGPPLGRFSHLAMFRIGNALFIPAYLSVVLYRHFASANSGGSPLIMTLLSISTAIRYCGTTFAYTSVAVLLNYMSPPHVVSLSNGMAQSVVSLSRFIGPVFGGYHAVLADPPRISTARLCWIVVVVS</sequence>
<accession>A0A8H2WLN0</accession>